<evidence type="ECO:0000313" key="4">
    <source>
        <dbReference type="Proteomes" id="UP000224634"/>
    </source>
</evidence>
<dbReference type="InterPro" id="IPR002885">
    <property type="entry name" value="PPR_rpt"/>
</dbReference>
<dbReference type="PANTHER" id="PTHR47932">
    <property type="entry name" value="ATPASE EXPRESSION PROTEIN 3"/>
    <property type="match status" value="1"/>
</dbReference>
<gene>
    <name evidence="3" type="ORF">AJ80_04229</name>
</gene>
<evidence type="ECO:0000256" key="1">
    <source>
        <dbReference type="ARBA" id="ARBA00022737"/>
    </source>
</evidence>
<feature type="compositionally biased region" description="Low complexity" evidence="2">
    <location>
        <begin position="706"/>
        <end position="719"/>
    </location>
</feature>
<feature type="compositionally biased region" description="Low complexity" evidence="2">
    <location>
        <begin position="657"/>
        <end position="679"/>
    </location>
</feature>
<evidence type="ECO:0000313" key="3">
    <source>
        <dbReference type="EMBL" id="PGH19149.1"/>
    </source>
</evidence>
<feature type="region of interest" description="Disordered" evidence="2">
    <location>
        <begin position="588"/>
        <end position="719"/>
    </location>
</feature>
<feature type="region of interest" description="Disordered" evidence="2">
    <location>
        <begin position="116"/>
        <end position="151"/>
    </location>
</feature>
<evidence type="ECO:0008006" key="5">
    <source>
        <dbReference type="Google" id="ProtNLM"/>
    </source>
</evidence>
<keyword evidence="1" id="KW-0677">Repeat</keyword>
<organism evidence="3 4">
    <name type="scientific">Polytolypa hystricis (strain UAMH7299)</name>
    <dbReference type="NCBI Taxonomy" id="1447883"/>
    <lineage>
        <taxon>Eukaryota</taxon>
        <taxon>Fungi</taxon>
        <taxon>Dikarya</taxon>
        <taxon>Ascomycota</taxon>
        <taxon>Pezizomycotina</taxon>
        <taxon>Eurotiomycetes</taxon>
        <taxon>Eurotiomycetidae</taxon>
        <taxon>Onygenales</taxon>
        <taxon>Onygenales incertae sedis</taxon>
        <taxon>Polytolypa</taxon>
    </lineage>
</organism>
<name>A0A2B7YDI8_POLH7</name>
<dbReference type="EMBL" id="PDNA01000052">
    <property type="protein sequence ID" value="PGH19149.1"/>
    <property type="molecule type" value="Genomic_DNA"/>
</dbReference>
<protein>
    <recommendedName>
        <fullName evidence="5">Pentatricopeptide repeat protein</fullName>
    </recommendedName>
</protein>
<dbReference type="NCBIfam" id="TIGR00756">
    <property type="entry name" value="PPR"/>
    <property type="match status" value="1"/>
</dbReference>
<dbReference type="AlphaFoldDB" id="A0A2B7YDI8"/>
<dbReference type="Pfam" id="PF13041">
    <property type="entry name" value="PPR_2"/>
    <property type="match status" value="1"/>
</dbReference>
<dbReference type="Gene3D" id="1.25.40.10">
    <property type="entry name" value="Tetratricopeptide repeat domain"/>
    <property type="match status" value="2"/>
</dbReference>
<accession>A0A2B7YDI8</accession>
<keyword evidence="4" id="KW-1185">Reference proteome</keyword>
<dbReference type="PANTHER" id="PTHR47932:SF44">
    <property type="entry name" value="MIOREX COMPLEX COMPONENT 1"/>
    <property type="match status" value="1"/>
</dbReference>
<evidence type="ECO:0000256" key="2">
    <source>
        <dbReference type="SAM" id="MobiDB-lite"/>
    </source>
</evidence>
<comment type="caution">
    <text evidence="3">The sequence shown here is derived from an EMBL/GenBank/DDBJ whole genome shotgun (WGS) entry which is preliminary data.</text>
</comment>
<reference evidence="3 4" key="1">
    <citation type="submission" date="2017-10" db="EMBL/GenBank/DDBJ databases">
        <title>Comparative genomics in systemic dimorphic fungi from Ajellomycetaceae.</title>
        <authorList>
            <person name="Munoz J.F."/>
            <person name="Mcewen J.G."/>
            <person name="Clay O.K."/>
            <person name="Cuomo C.A."/>
        </authorList>
    </citation>
    <scope>NUCLEOTIDE SEQUENCE [LARGE SCALE GENOMIC DNA]</scope>
    <source>
        <strain evidence="3 4">UAMH7299</strain>
    </source>
</reference>
<proteinExistence type="predicted"/>
<dbReference type="OrthoDB" id="185373at2759"/>
<sequence length="931" mass="105583">MFGRPRSVSRCGIAPRCELPITSRYPSDHWRRHHGLAGLAYSNVSKRIRTFKSVYNTTYGWYCDRIRFGPFLPTPSQQSSSLFRCHYSTTPTITTDEVVKVAEDFLLDESNASLWEPGSRPKGNEWRGNVDSDEGNQSRSETHDIDNLPTPISLSQGTKLIAKSLYPHSPYIHPEWFRNFTILFKGTTYRKNKKKTWQLFCLDDHDEPAVQQATKFMVRITLGMEAGRSLVTEWEALPLDVAAKAWPVVTLWLLLYHPDRVLDWLEGTHNGPRVPFKMVANAFLYLDAFHLRTLTSTPESSDRYHETLVKCLAPNRWTPVQTSQHGIRLYLRSCDPKAAHNALRTIRDTPFWASLATLLYFLDIFIMREDVYHAMLTLRTIKSRFRTAALQDRALLNRCGRLLTLDTIAPGPNGEDEFSILRKIIKMGIKPHRDMLNVVLQNCLNQDRTEMGWDVLRTMESNGITPDSYTYRHLLSATVRNLDLDRFEAIFQDLVHEGKIIKVPQVTSKVLDGLFALRKLIGEQAWRNSDAFTRMWMLFSYVHDTRPLLALGISADGHQISETAQFPNESPPSADDEVYEGVQLSDDDTLLPIDSQPPQRFPIDPSASAYMEPSKDVEFPDDDAQQVSTDSQSPEQGSNHQLSVKSEFSDDGPQFPDDSLLSTDSQSNNLSSSSSGYSESSEDIQLPDDTLLSIDPQPPGVQQSSQAQYPPGQQVQQDAQALENAWRPPPSNHAMNIMIHAYFLKTHRSKVTWDVFCRIIEFVNEGHQQFLGLAKTDHIYNIVLHCLVMQQAPLEHCLAVVRTMSQKVTLPNGRVIHHASPTINTWGILLMSIMDNKNFDAISEVRDMMRQLGMKFNATAWNVIARGFAKHKMVPQVAATIQSMVEDGFPVDEHTVKAVKRLNNPSMLREVVKLLDRESAGRFTGEASDGK</sequence>
<dbReference type="STRING" id="1447883.A0A2B7YDI8"/>
<dbReference type="Proteomes" id="UP000224634">
    <property type="component" value="Unassembled WGS sequence"/>
</dbReference>
<feature type="compositionally biased region" description="Polar residues" evidence="2">
    <location>
        <begin position="625"/>
        <end position="646"/>
    </location>
</feature>
<dbReference type="InterPro" id="IPR011990">
    <property type="entry name" value="TPR-like_helical_dom_sf"/>
</dbReference>